<keyword evidence="2" id="KW-1185">Reference proteome</keyword>
<gene>
    <name evidence="1" type="ORF">G4V63_12370</name>
</gene>
<sequence length="363" mass="39887">NRPADERYLSLSGLVASVKGRAARSRTRTVESAAVRVEASRDNAERLDLVLPGSEAPVAPTHWSFGQLAALVGAPAAYLRQLPAPLAGINLQYGLTSHRAEQVKTLETDDGRVELRAVTGPDYGRIFDHELVAAVQRIAGNGTGDTRWKVPGVLDWSTGFYNPRVDITQDTTTLYASDRDVFLFLVDDLNPIEAGRLPDGSPDLYFRGFYCWNSEVGAKTLGMASFYLRAVCQNRNLWGVEDFEEITIRHSKYAASRFAHEAAPALTRFANSSPAPFINGIKAARAQIVARTDEDRTDFLRKRGFGKAETAKIIEAVLVEEGRAPTSVFDFVQGITAVARDKPHQDARLDLEARAKKLLDRAA</sequence>
<proteinExistence type="predicted"/>
<dbReference type="Proteomes" id="UP000480266">
    <property type="component" value="Unassembled WGS sequence"/>
</dbReference>
<evidence type="ECO:0000313" key="2">
    <source>
        <dbReference type="Proteomes" id="UP000480266"/>
    </source>
</evidence>
<protein>
    <submittedName>
        <fullName evidence="1">DUF932 domain-containing protein</fullName>
    </submittedName>
</protein>
<organism evidence="1 2">
    <name type="scientific">Candidatus Afipia apatlaquensis</name>
    <dbReference type="NCBI Taxonomy" id="2712852"/>
    <lineage>
        <taxon>Bacteria</taxon>
        <taxon>Pseudomonadati</taxon>
        <taxon>Pseudomonadota</taxon>
        <taxon>Alphaproteobacteria</taxon>
        <taxon>Hyphomicrobiales</taxon>
        <taxon>Nitrobacteraceae</taxon>
        <taxon>Afipia</taxon>
    </lineage>
</organism>
<reference evidence="1" key="1">
    <citation type="submission" date="2020-02" db="EMBL/GenBank/DDBJ databases">
        <title>Draft genome sequence of Candidatus Afipia apatlaquensis IBT-C3, a potential strain for decolorization of textile dyes.</title>
        <authorList>
            <person name="Sanchez-Reyes A."/>
            <person name="Breton-Deval L."/>
            <person name="Mangelson H."/>
            <person name="Sanchez-Flores A."/>
        </authorList>
    </citation>
    <scope>NUCLEOTIDE SEQUENCE [LARGE SCALE GENOMIC DNA]</scope>
    <source>
        <strain evidence="1">IBT-C3</strain>
    </source>
</reference>
<name>A0A7C9RF95_9BRAD</name>
<dbReference type="EMBL" id="JAAMRR010000650">
    <property type="protein sequence ID" value="NGX95983.1"/>
    <property type="molecule type" value="Genomic_DNA"/>
</dbReference>
<feature type="non-terminal residue" evidence="1">
    <location>
        <position position="1"/>
    </location>
</feature>
<accession>A0A7C9RF95</accession>
<evidence type="ECO:0000313" key="1">
    <source>
        <dbReference type="EMBL" id="NGX95983.1"/>
    </source>
</evidence>
<dbReference type="AlphaFoldDB" id="A0A7C9RF95"/>
<comment type="caution">
    <text evidence="1">The sequence shown here is derived from an EMBL/GenBank/DDBJ whole genome shotgun (WGS) entry which is preliminary data.</text>
</comment>